<evidence type="ECO:0000313" key="6">
    <source>
        <dbReference type="EMBL" id="CEJ82016.1"/>
    </source>
</evidence>
<name>A0A0A1SUV7_9HYPO</name>
<dbReference type="InterPro" id="IPR012349">
    <property type="entry name" value="Split_barrel_FMN-bd"/>
</dbReference>
<dbReference type="PANTHER" id="PTHR33798:SF5">
    <property type="entry name" value="FLAVIN REDUCTASE LIKE DOMAIN-CONTAINING PROTEIN"/>
    <property type="match status" value="1"/>
</dbReference>
<accession>A0A0A1SUV7</accession>
<dbReference type="Gene3D" id="2.30.110.10">
    <property type="entry name" value="Electron Transport, Fmn-binding Protein, Chain A"/>
    <property type="match status" value="1"/>
</dbReference>
<sequence>MRTYSLARLGKAAPPVFSLSSSACCRYSSKPPKMAGAQVWSPHGDFKKVQESRPEFPEASKFRFVRTPKPDWKFGDGANNVDDPGRDAKHIAIDPHGPNRSASANYKLILSAITPRPIALVSTRSADGKLTNMAAFSYFNMINHDPPLMVIGFIGATGRPKDSLRNLLETKECVINIISETFIEAANASSIDAPYGLSEWDVSGLTPEPCEVVKAPRIKEAIFSIEAKLDMVKDWDSRFKPGEVTGTMVVVEGVRIWVRQDALNEEQTLVDPAILRPVSRLGGITYLRAAEAFEISRPNFEKDLGGRDGFEQLKNGTKDAT</sequence>
<protein>
    <recommendedName>
        <fullName evidence="5">Flavin reductase like domain-containing protein</fullName>
    </recommendedName>
</protein>
<feature type="domain" description="Flavin reductase like" evidence="5">
    <location>
        <begin position="111"/>
        <end position="271"/>
    </location>
</feature>
<dbReference type="HOGENOM" id="CLU_059021_3_0_1"/>
<proteinExistence type="inferred from homology"/>
<dbReference type="InterPro" id="IPR002563">
    <property type="entry name" value="Flavin_Rdtase-like_dom"/>
</dbReference>
<evidence type="ECO:0000259" key="5">
    <source>
        <dbReference type="SMART" id="SM00903"/>
    </source>
</evidence>
<keyword evidence="3" id="KW-0288">FMN</keyword>
<keyword evidence="7" id="KW-1185">Reference proteome</keyword>
<evidence type="ECO:0000256" key="1">
    <source>
        <dbReference type="ARBA" id="ARBA00001917"/>
    </source>
</evidence>
<dbReference type="EMBL" id="CDHN01000001">
    <property type="protein sequence ID" value="CEJ82016.1"/>
    <property type="molecule type" value="Genomic_DNA"/>
</dbReference>
<keyword evidence="2" id="KW-0285">Flavoprotein</keyword>
<reference evidence="6 7" key="1">
    <citation type="journal article" date="2015" name="Genome Announc.">
        <title>Draft Genome Sequence and Gene Annotation of the Entomopathogenic Fungus Verticillium hemipterigenum.</title>
        <authorList>
            <person name="Horn F."/>
            <person name="Habel A."/>
            <person name="Scharf D.H."/>
            <person name="Dworschak J."/>
            <person name="Brakhage A.A."/>
            <person name="Guthke R."/>
            <person name="Hertweck C."/>
            <person name="Linde J."/>
        </authorList>
    </citation>
    <scope>NUCLEOTIDE SEQUENCE [LARGE SCALE GENOMIC DNA]</scope>
</reference>
<dbReference type="Pfam" id="PF01613">
    <property type="entry name" value="Flavin_Reduct"/>
    <property type="match status" value="1"/>
</dbReference>
<dbReference type="SMART" id="SM00903">
    <property type="entry name" value="Flavin_Reduct"/>
    <property type="match status" value="1"/>
</dbReference>
<dbReference type="OrthoDB" id="258495at2759"/>
<dbReference type="AlphaFoldDB" id="A0A0A1SUV7"/>
<evidence type="ECO:0000313" key="7">
    <source>
        <dbReference type="Proteomes" id="UP000039046"/>
    </source>
</evidence>
<dbReference type="Proteomes" id="UP000039046">
    <property type="component" value="Unassembled WGS sequence"/>
</dbReference>
<comment type="cofactor">
    <cofactor evidence="1">
        <name>FMN</name>
        <dbReference type="ChEBI" id="CHEBI:58210"/>
    </cofactor>
</comment>
<dbReference type="SUPFAM" id="SSF50475">
    <property type="entry name" value="FMN-binding split barrel"/>
    <property type="match status" value="1"/>
</dbReference>
<dbReference type="PROSITE" id="PS51257">
    <property type="entry name" value="PROKAR_LIPOPROTEIN"/>
    <property type="match status" value="1"/>
</dbReference>
<dbReference type="STRING" id="1531966.A0A0A1SUV7"/>
<gene>
    <name evidence="6" type="ORF">VHEMI02109</name>
</gene>
<evidence type="ECO:0000256" key="4">
    <source>
        <dbReference type="ARBA" id="ARBA00038054"/>
    </source>
</evidence>
<comment type="similarity">
    <text evidence="4">Belongs to the flavoredoxin family.</text>
</comment>
<organism evidence="6 7">
    <name type="scientific">[Torrubiella] hemipterigena</name>
    <dbReference type="NCBI Taxonomy" id="1531966"/>
    <lineage>
        <taxon>Eukaryota</taxon>
        <taxon>Fungi</taxon>
        <taxon>Dikarya</taxon>
        <taxon>Ascomycota</taxon>
        <taxon>Pezizomycotina</taxon>
        <taxon>Sordariomycetes</taxon>
        <taxon>Hypocreomycetidae</taxon>
        <taxon>Hypocreales</taxon>
        <taxon>Clavicipitaceae</taxon>
        <taxon>Clavicipitaceae incertae sedis</taxon>
        <taxon>'Torrubiella' clade</taxon>
    </lineage>
</organism>
<dbReference type="GO" id="GO:0010181">
    <property type="term" value="F:FMN binding"/>
    <property type="evidence" value="ECO:0007669"/>
    <property type="project" value="InterPro"/>
</dbReference>
<evidence type="ECO:0000256" key="2">
    <source>
        <dbReference type="ARBA" id="ARBA00022630"/>
    </source>
</evidence>
<evidence type="ECO:0000256" key="3">
    <source>
        <dbReference type="ARBA" id="ARBA00022643"/>
    </source>
</evidence>
<dbReference type="PANTHER" id="PTHR33798">
    <property type="entry name" value="FLAVOPROTEIN OXYGENASE"/>
    <property type="match status" value="1"/>
</dbReference>